<evidence type="ECO:0000313" key="1">
    <source>
        <dbReference type="EMBL" id="CDW34393.1"/>
    </source>
</evidence>
<protein>
    <submittedName>
        <fullName evidence="1">Uncharacterized protein</fullName>
    </submittedName>
</protein>
<dbReference type="EMBL" id="HACA01017032">
    <property type="protein sequence ID" value="CDW34393.1"/>
    <property type="molecule type" value="Transcribed_RNA"/>
</dbReference>
<accession>A0A0K2U832</accession>
<proteinExistence type="predicted"/>
<dbReference type="AlphaFoldDB" id="A0A0K2U832"/>
<name>A0A0K2U832_LEPSM</name>
<reference evidence="1" key="1">
    <citation type="submission" date="2014-05" db="EMBL/GenBank/DDBJ databases">
        <authorList>
            <person name="Chronopoulou M."/>
        </authorList>
    </citation>
    <scope>NUCLEOTIDE SEQUENCE</scope>
    <source>
        <tissue evidence="1">Whole organism</tissue>
    </source>
</reference>
<organism evidence="1">
    <name type="scientific">Lepeophtheirus salmonis</name>
    <name type="common">Salmon louse</name>
    <name type="synonym">Caligus salmonis</name>
    <dbReference type="NCBI Taxonomy" id="72036"/>
    <lineage>
        <taxon>Eukaryota</taxon>
        <taxon>Metazoa</taxon>
        <taxon>Ecdysozoa</taxon>
        <taxon>Arthropoda</taxon>
        <taxon>Crustacea</taxon>
        <taxon>Multicrustacea</taxon>
        <taxon>Hexanauplia</taxon>
        <taxon>Copepoda</taxon>
        <taxon>Siphonostomatoida</taxon>
        <taxon>Caligidae</taxon>
        <taxon>Lepeophtheirus</taxon>
    </lineage>
</organism>
<sequence length="43" mass="5003">MKLQRNDGLCLFINLIFCPKRTKQAACRCYLKAQILELVYLGL</sequence>